<protein>
    <recommendedName>
        <fullName evidence="4">Lipoprotein</fullName>
    </recommendedName>
</protein>
<keyword evidence="3" id="KW-1185">Reference proteome</keyword>
<dbReference type="EMBL" id="JBHSGB010000013">
    <property type="protein sequence ID" value="MFC4656301.1"/>
    <property type="molecule type" value="Genomic_DNA"/>
</dbReference>
<accession>A0ABV9JPX7</accession>
<reference evidence="3" key="1">
    <citation type="journal article" date="2019" name="Int. J. Syst. Evol. Microbiol.">
        <title>The Global Catalogue of Microorganisms (GCM) 10K type strain sequencing project: providing services to taxonomists for standard genome sequencing and annotation.</title>
        <authorList>
            <consortium name="The Broad Institute Genomics Platform"/>
            <consortium name="The Broad Institute Genome Sequencing Center for Infectious Disease"/>
            <person name="Wu L."/>
            <person name="Ma J."/>
        </authorList>
    </citation>
    <scope>NUCLEOTIDE SEQUENCE [LARGE SCALE GENOMIC DNA]</scope>
    <source>
        <strain evidence="3">DT28</strain>
    </source>
</reference>
<comment type="caution">
    <text evidence="2">The sequence shown here is derived from an EMBL/GenBank/DDBJ whole genome shotgun (WGS) entry which is preliminary data.</text>
</comment>
<dbReference type="PROSITE" id="PS51257">
    <property type="entry name" value="PROKAR_LIPOPROTEIN"/>
    <property type="match status" value="1"/>
</dbReference>
<evidence type="ECO:0008006" key="4">
    <source>
        <dbReference type="Google" id="ProtNLM"/>
    </source>
</evidence>
<evidence type="ECO:0000256" key="1">
    <source>
        <dbReference type="SAM" id="SignalP"/>
    </source>
</evidence>
<name>A0ABV9JPX7_9GAMM</name>
<dbReference type="RefSeq" id="WP_377335222.1">
    <property type="nucleotide sequence ID" value="NZ_JBHSGB010000013.1"/>
</dbReference>
<sequence>MKKGVVAVVLGLLFSSLLGCASVQMEVQVADDIPPTDCYPISSF</sequence>
<proteinExistence type="predicted"/>
<feature type="signal peptide" evidence="1">
    <location>
        <begin position="1"/>
        <end position="21"/>
    </location>
</feature>
<organism evidence="2 3">
    <name type="scientific">Rheinheimera marina</name>
    <dbReference type="NCBI Taxonomy" id="1774958"/>
    <lineage>
        <taxon>Bacteria</taxon>
        <taxon>Pseudomonadati</taxon>
        <taxon>Pseudomonadota</taxon>
        <taxon>Gammaproteobacteria</taxon>
        <taxon>Chromatiales</taxon>
        <taxon>Chromatiaceae</taxon>
        <taxon>Rheinheimera</taxon>
    </lineage>
</organism>
<keyword evidence="1" id="KW-0732">Signal</keyword>
<evidence type="ECO:0000313" key="3">
    <source>
        <dbReference type="Proteomes" id="UP001595962"/>
    </source>
</evidence>
<dbReference type="Proteomes" id="UP001595962">
    <property type="component" value="Unassembled WGS sequence"/>
</dbReference>
<feature type="chain" id="PRO_5046595707" description="Lipoprotein" evidence="1">
    <location>
        <begin position="22"/>
        <end position="44"/>
    </location>
</feature>
<evidence type="ECO:0000313" key="2">
    <source>
        <dbReference type="EMBL" id="MFC4656301.1"/>
    </source>
</evidence>
<gene>
    <name evidence="2" type="ORF">ACFO3I_14895</name>
</gene>